<dbReference type="InterPro" id="IPR013517">
    <property type="entry name" value="FG-GAP"/>
</dbReference>
<keyword evidence="1" id="KW-0732">Signal</keyword>
<evidence type="ECO:0000313" key="3">
    <source>
        <dbReference type="EMBL" id="SFI19723.1"/>
    </source>
</evidence>
<dbReference type="Gene3D" id="2.60.40.60">
    <property type="entry name" value="Cadherins"/>
    <property type="match status" value="1"/>
</dbReference>
<evidence type="ECO:0000256" key="1">
    <source>
        <dbReference type="ARBA" id="ARBA00022729"/>
    </source>
</evidence>
<dbReference type="PANTHER" id="PTHR46580">
    <property type="entry name" value="SENSOR KINASE-RELATED"/>
    <property type="match status" value="1"/>
</dbReference>
<gene>
    <name evidence="3" type="ORF">SAMN05421753_106235</name>
</gene>
<dbReference type="CDD" id="cd11304">
    <property type="entry name" value="Cadherin_repeat"/>
    <property type="match status" value="1"/>
</dbReference>
<keyword evidence="4" id="KW-1185">Reference proteome</keyword>
<dbReference type="InterPro" id="IPR002126">
    <property type="entry name" value="Cadherin-like_dom"/>
</dbReference>
<protein>
    <submittedName>
        <fullName evidence="3">Cadherin domain-containing protein</fullName>
    </submittedName>
</protein>
<dbReference type="RefSeq" id="WP_139228384.1">
    <property type="nucleotide sequence ID" value="NZ_FOQD01000006.1"/>
</dbReference>
<dbReference type="GO" id="GO:0016020">
    <property type="term" value="C:membrane"/>
    <property type="evidence" value="ECO:0007669"/>
    <property type="project" value="InterPro"/>
</dbReference>
<dbReference type="SUPFAM" id="SSF69318">
    <property type="entry name" value="Integrin alpha N-terminal domain"/>
    <property type="match status" value="3"/>
</dbReference>
<dbReference type="InterPro" id="IPR015919">
    <property type="entry name" value="Cadherin-like_sf"/>
</dbReference>
<dbReference type="PANTHER" id="PTHR46580:SF2">
    <property type="entry name" value="MAM DOMAIN-CONTAINING PROTEIN"/>
    <property type="match status" value="1"/>
</dbReference>
<accession>A0A1I3G8E2</accession>
<reference evidence="4" key="1">
    <citation type="submission" date="2016-10" db="EMBL/GenBank/DDBJ databases">
        <authorList>
            <person name="Varghese N."/>
            <person name="Submissions S."/>
        </authorList>
    </citation>
    <scope>NUCLEOTIDE SEQUENCE [LARGE SCALE GENOMIC DNA]</scope>
    <source>
        <strain evidence="4">DSM 26348</strain>
    </source>
</reference>
<dbReference type="OrthoDB" id="5287961at2"/>
<dbReference type="SMART" id="SM00736">
    <property type="entry name" value="CADG"/>
    <property type="match status" value="1"/>
</dbReference>
<proteinExistence type="predicted"/>
<dbReference type="SUPFAM" id="SSF49313">
    <property type="entry name" value="Cadherin-like"/>
    <property type="match status" value="1"/>
</dbReference>
<feature type="domain" description="Cadherin" evidence="2">
    <location>
        <begin position="875"/>
        <end position="967"/>
    </location>
</feature>
<dbReference type="AlphaFoldDB" id="A0A1I3G8E2"/>
<dbReference type="STRING" id="1576369.SAMN05421753_106235"/>
<dbReference type="Pfam" id="PF13517">
    <property type="entry name" value="FG-GAP_3"/>
    <property type="match status" value="6"/>
</dbReference>
<dbReference type="InterPro" id="IPR028994">
    <property type="entry name" value="Integrin_alpha_N"/>
</dbReference>
<dbReference type="Gene3D" id="2.30.30.100">
    <property type="match status" value="11"/>
</dbReference>
<dbReference type="InterPro" id="IPR006644">
    <property type="entry name" value="Cadg"/>
</dbReference>
<dbReference type="Pfam" id="PF00028">
    <property type="entry name" value="Cadherin"/>
    <property type="match status" value="1"/>
</dbReference>
<sequence length="1269" mass="130439">MVRSHWLNQLRSRLGFRNPLSARLQRRRSDGLATAGHVRVEQFEARTLLSGGPSVLSISRSDNTPILTSSAVFTVTFSESVTGVDQTDFQIRKTGTVLTNPNLAVSQVSGSVYTVTVNGITGTGSLGLNLVYNGSIKNAANIPVLARLSFETDAQYKVGINATAVAAADVNRDGIVDLVTSNGENFATGSVSVLIGNGDGTFQNEVRYKVGAGASDILAVDLNKDGNVDLVTSNGNSVNLSVLMGNGDGTFQPEVKYQVGSIPRSLIATDLNNDGRLDIVTSNFYISTVSVLLGNGDGTLQGRQEYDTGPSPSDLIAADVNEDGQMDIVTVGGDSISTNVSILLGNGSGTLAAPQRFAAGNSPMSVTAVDLNGDNHLDLVTANTGANDVSVLLGNGNGTFQTQLKYTLPVGLSPVSIISSDVNQDGRPDIITANTSGTNGPTGSISVLLGVGDGTFFQPYTNTDVGFNCTSVILRDVNSDGLPDYIVSNSSTTNGTVSVVLGGVIGEVRGQRTLVVGTNPTAVAVADFNGDGNADVASANTGSSNLSILISNGEGTFQLPATYALGGSSPAAIYAEDINWDGNYDLIVANSGSGTISVLIGNGNGSFRAERVYTVGTNPRSIMVSDLDKDSYFDLVIGNFGSNDVSILMGTSTGVFDPAQNFNVGAAPQSVATGDFNNDGYLDVVTANSQANTVSLLPGVGNGTFLAPLQFAVASSPYSIISRDLNNDSISDISTANIDSDTVTVMLGDGDFGFGSKTTYSVRPGPASLIARDVNGDRKFDLITAHQKDGTVGIMLGNGDGTFQPQVLFGVGAGATSVAAGDINGDGFLDFATANSAENSVSVVLANSANVFYSPIYRVEPNSIPTAMFITRQVIGENRPVGTLVGTLSTNDTNVGDILTYTLVSGSGSSGNGKFTIDKDKLRSKAVFDYEQQSSYSIRVRVTDSTGASYEQVFVINVANENDPPVISGFDGILNYAQGSPQVTLDDNAAVSDQDSANFYAGVLTFEMTKNGSAQDRFVIRNGGTGAGQIGISGNAVTYGGVIIGRFSGGTGVSPLVITLNGQANSVSVTALLRSVQFRNLNPAPPAATKIVSVTLTDGDGGTSQITSKTIKFLTGTAPPVIGAFGGTVNYPAGTSGTLVDYDSTVTDTDSSNMDGGQLTVAITGNSAPSDLLTIRNQGTGSGQIGVSGSNVTYAGIVIGTFTGGSGSTPLVVTLNTSAYPDRVQALLRNVLFSNSSSTPPNSPRTVSVSLTDGDGGASPIVTKTVTIA</sequence>
<evidence type="ECO:0000259" key="2">
    <source>
        <dbReference type="PROSITE" id="PS50268"/>
    </source>
</evidence>
<dbReference type="GO" id="GO:0007156">
    <property type="term" value="P:homophilic cell adhesion via plasma membrane adhesion molecules"/>
    <property type="evidence" value="ECO:0007669"/>
    <property type="project" value="InterPro"/>
</dbReference>
<dbReference type="Proteomes" id="UP000199518">
    <property type="component" value="Unassembled WGS sequence"/>
</dbReference>
<dbReference type="SMART" id="SM00112">
    <property type="entry name" value="CA"/>
    <property type="match status" value="1"/>
</dbReference>
<organism evidence="3 4">
    <name type="scientific">Planctomicrobium piriforme</name>
    <dbReference type="NCBI Taxonomy" id="1576369"/>
    <lineage>
        <taxon>Bacteria</taxon>
        <taxon>Pseudomonadati</taxon>
        <taxon>Planctomycetota</taxon>
        <taxon>Planctomycetia</taxon>
        <taxon>Planctomycetales</taxon>
        <taxon>Planctomycetaceae</taxon>
        <taxon>Planctomicrobium</taxon>
    </lineage>
</organism>
<dbReference type="EMBL" id="FOQD01000006">
    <property type="protein sequence ID" value="SFI19723.1"/>
    <property type="molecule type" value="Genomic_DNA"/>
</dbReference>
<name>A0A1I3G8E2_9PLAN</name>
<evidence type="ECO:0000313" key="4">
    <source>
        <dbReference type="Proteomes" id="UP000199518"/>
    </source>
</evidence>
<dbReference type="GO" id="GO:0005509">
    <property type="term" value="F:calcium ion binding"/>
    <property type="evidence" value="ECO:0007669"/>
    <property type="project" value="InterPro"/>
</dbReference>
<dbReference type="PROSITE" id="PS50268">
    <property type="entry name" value="CADHERIN_2"/>
    <property type="match status" value="1"/>
</dbReference>